<feature type="transmembrane region" description="Helical" evidence="6">
    <location>
        <begin position="7"/>
        <end position="26"/>
    </location>
</feature>
<dbReference type="Proteomes" id="UP000324800">
    <property type="component" value="Unassembled WGS sequence"/>
</dbReference>
<comment type="caution">
    <text evidence="8">The sequence shown here is derived from an EMBL/GenBank/DDBJ whole genome shotgun (WGS) entry which is preliminary data.</text>
</comment>
<gene>
    <name evidence="8" type="ORF">EZS28_032598</name>
</gene>
<organism evidence="8 9">
    <name type="scientific">Streblomastix strix</name>
    <dbReference type="NCBI Taxonomy" id="222440"/>
    <lineage>
        <taxon>Eukaryota</taxon>
        <taxon>Metamonada</taxon>
        <taxon>Preaxostyla</taxon>
        <taxon>Oxymonadida</taxon>
        <taxon>Streblomastigidae</taxon>
        <taxon>Streblomastix</taxon>
    </lineage>
</organism>
<protein>
    <recommendedName>
        <fullName evidence="7">EXPERA domain-containing protein</fullName>
    </recommendedName>
</protein>
<dbReference type="InterPro" id="IPR033118">
    <property type="entry name" value="EXPERA"/>
</dbReference>
<accession>A0A5J4UNH1</accession>
<feature type="transmembrane region" description="Helical" evidence="6">
    <location>
        <begin position="138"/>
        <end position="155"/>
    </location>
</feature>
<keyword evidence="4 5" id="KW-0472">Membrane</keyword>
<sequence length="181" mass="21878">MAIWRVVDWIFIGFFILNLTFIVPFFDIEQIIIKDPNNFKQPLWPFPALTRLIHGYAKKYEPLLWARPSFWQATIWIDAFFFLPFYAFAAYSFYKKNNKIRDVSIIWATALIVNCTLIMFEEIWGIHKATHFEILLPLYIPYFGFPIVHLVRIFTRRRLWDQPEGKKQDNVRREGKRKKNN</sequence>
<evidence type="ECO:0000256" key="6">
    <source>
        <dbReference type="SAM" id="Phobius"/>
    </source>
</evidence>
<dbReference type="OrthoDB" id="433124at2759"/>
<dbReference type="GO" id="GO:0016020">
    <property type="term" value="C:membrane"/>
    <property type="evidence" value="ECO:0007669"/>
    <property type="project" value="UniProtKB-SubCell"/>
</dbReference>
<proteinExistence type="predicted"/>
<keyword evidence="3 5" id="KW-1133">Transmembrane helix</keyword>
<dbReference type="EMBL" id="SNRW01014084">
    <property type="protein sequence ID" value="KAA6371873.1"/>
    <property type="molecule type" value="Genomic_DNA"/>
</dbReference>
<feature type="transmembrane region" description="Helical" evidence="6">
    <location>
        <begin position="105"/>
        <end position="126"/>
    </location>
</feature>
<dbReference type="Pfam" id="PF05241">
    <property type="entry name" value="EBP"/>
    <property type="match status" value="1"/>
</dbReference>
<dbReference type="AlphaFoldDB" id="A0A5J4UNH1"/>
<dbReference type="PANTHER" id="PTHR31204:SF1">
    <property type="entry name" value="SIGMA INTRACELLULAR RECEPTOR 2"/>
    <property type="match status" value="1"/>
</dbReference>
<dbReference type="PANTHER" id="PTHR31204">
    <property type="entry name" value="SIGMA INTRACELLULAR RECEPTOR 2"/>
    <property type="match status" value="1"/>
</dbReference>
<dbReference type="PROSITE" id="PS51751">
    <property type="entry name" value="EXPERA"/>
    <property type="match status" value="1"/>
</dbReference>
<dbReference type="InterPro" id="IPR051987">
    <property type="entry name" value="Sigma-2_receptor-like"/>
</dbReference>
<evidence type="ECO:0000313" key="8">
    <source>
        <dbReference type="EMBL" id="KAA6371873.1"/>
    </source>
</evidence>
<name>A0A5J4UNH1_9EUKA</name>
<keyword evidence="2 5" id="KW-0812">Transmembrane</keyword>
<feature type="transmembrane region" description="Helical" evidence="6">
    <location>
        <begin position="70"/>
        <end position="93"/>
    </location>
</feature>
<evidence type="ECO:0000256" key="4">
    <source>
        <dbReference type="ARBA" id="ARBA00023136"/>
    </source>
</evidence>
<evidence type="ECO:0000259" key="7">
    <source>
        <dbReference type="PROSITE" id="PS51751"/>
    </source>
</evidence>
<evidence type="ECO:0000256" key="1">
    <source>
        <dbReference type="ARBA" id="ARBA00004141"/>
    </source>
</evidence>
<reference evidence="8 9" key="1">
    <citation type="submission" date="2019-03" db="EMBL/GenBank/DDBJ databases">
        <title>Single cell metagenomics reveals metabolic interactions within the superorganism composed of flagellate Streblomastix strix and complex community of Bacteroidetes bacteria on its surface.</title>
        <authorList>
            <person name="Treitli S.C."/>
            <person name="Kolisko M."/>
            <person name="Husnik F."/>
            <person name="Keeling P."/>
            <person name="Hampl V."/>
        </authorList>
    </citation>
    <scope>NUCLEOTIDE SEQUENCE [LARGE SCALE GENOMIC DNA]</scope>
    <source>
        <strain evidence="8">ST1C</strain>
    </source>
</reference>
<evidence type="ECO:0000256" key="3">
    <source>
        <dbReference type="ARBA" id="ARBA00022989"/>
    </source>
</evidence>
<comment type="subcellular location">
    <subcellularLocation>
        <location evidence="1">Membrane</location>
        <topology evidence="1">Multi-pass membrane protein</topology>
    </subcellularLocation>
</comment>
<feature type="domain" description="EXPERA" evidence="7">
    <location>
        <begin position="7"/>
        <end position="150"/>
    </location>
</feature>
<evidence type="ECO:0000256" key="2">
    <source>
        <dbReference type="ARBA" id="ARBA00022692"/>
    </source>
</evidence>
<dbReference type="GO" id="GO:0005783">
    <property type="term" value="C:endoplasmic reticulum"/>
    <property type="evidence" value="ECO:0007669"/>
    <property type="project" value="TreeGrafter"/>
</dbReference>
<evidence type="ECO:0000313" key="9">
    <source>
        <dbReference type="Proteomes" id="UP000324800"/>
    </source>
</evidence>
<evidence type="ECO:0000256" key="5">
    <source>
        <dbReference type="PROSITE-ProRule" id="PRU01087"/>
    </source>
</evidence>